<dbReference type="Proteomes" id="UP000001192">
    <property type="component" value="Chromosome 2"/>
</dbReference>
<dbReference type="SUPFAM" id="SSF56529">
    <property type="entry name" value="FAH"/>
    <property type="match status" value="1"/>
</dbReference>
<name>B2JLM8_PARP8</name>
<reference evidence="4" key="1">
    <citation type="journal article" date="2014" name="Stand. Genomic Sci.">
        <title>Complete genome sequence of Burkholderia phymatum STM815(T), a broad host range and efficient nitrogen-fixing symbiont of Mimosa species.</title>
        <authorList>
            <person name="Moulin L."/>
            <person name="Klonowska A."/>
            <person name="Caroline B."/>
            <person name="Booth K."/>
            <person name="Vriezen J.A."/>
            <person name="Melkonian R."/>
            <person name="James E.K."/>
            <person name="Young J.P."/>
            <person name="Bena G."/>
            <person name="Hauser L."/>
            <person name="Land M."/>
            <person name="Kyrpides N."/>
            <person name="Bruce D."/>
            <person name="Chain P."/>
            <person name="Copeland A."/>
            <person name="Pitluck S."/>
            <person name="Woyke T."/>
            <person name="Lizotte-Waniewski M."/>
            <person name="Bristow J."/>
            <person name="Riley M."/>
        </authorList>
    </citation>
    <scope>NUCLEOTIDE SEQUENCE [LARGE SCALE GENOMIC DNA]</scope>
    <source>
        <strain evidence="4">DSM 17167 / CIP 108236 / LMG 21445 / STM815</strain>
    </source>
</reference>
<dbReference type="HOGENOM" id="CLU_060136_4_1_4"/>
<dbReference type="GO" id="GO:0008684">
    <property type="term" value="F:2-oxopent-4-enoate hydratase activity"/>
    <property type="evidence" value="ECO:0007669"/>
    <property type="project" value="TreeGrafter"/>
</dbReference>
<proteinExistence type="predicted"/>
<feature type="domain" description="Fumarylacetoacetase-like C-terminal" evidence="2">
    <location>
        <begin position="92"/>
        <end position="263"/>
    </location>
</feature>
<dbReference type="InterPro" id="IPR036663">
    <property type="entry name" value="Fumarylacetoacetase_C_sf"/>
</dbReference>
<dbReference type="EC" id="4.1.1.77" evidence="3"/>
<evidence type="ECO:0000256" key="1">
    <source>
        <dbReference type="ARBA" id="ARBA00023239"/>
    </source>
</evidence>
<dbReference type="KEGG" id="bph:Bphy_3512"/>
<dbReference type="EMBL" id="CP001044">
    <property type="protein sequence ID" value="ACC72661.1"/>
    <property type="molecule type" value="Genomic_DNA"/>
</dbReference>
<dbReference type="PANTHER" id="PTHR30143">
    <property type="entry name" value="ACID HYDRATASE"/>
    <property type="match status" value="1"/>
</dbReference>
<protein>
    <submittedName>
        <fullName evidence="3">4-oxalocrotonate decarboxylase</fullName>
        <ecNumber evidence="3">4.1.1.77</ecNumber>
    </submittedName>
</protein>
<evidence type="ECO:0000313" key="3">
    <source>
        <dbReference type="EMBL" id="ACC72661.1"/>
    </source>
</evidence>
<dbReference type="AlphaFoldDB" id="B2JLM8"/>
<evidence type="ECO:0000313" key="4">
    <source>
        <dbReference type="Proteomes" id="UP000001192"/>
    </source>
</evidence>
<accession>B2JLM8</accession>
<dbReference type="GO" id="GO:0047437">
    <property type="term" value="F:4-oxalocrotonate decarboxylase activity"/>
    <property type="evidence" value="ECO:0007669"/>
    <property type="project" value="UniProtKB-EC"/>
</dbReference>
<dbReference type="eggNOG" id="COG3971">
    <property type="taxonomic scope" value="Bacteria"/>
</dbReference>
<keyword evidence="4" id="KW-1185">Reference proteome</keyword>
<dbReference type="GO" id="GO:0005737">
    <property type="term" value="C:cytoplasm"/>
    <property type="evidence" value="ECO:0007669"/>
    <property type="project" value="TreeGrafter"/>
</dbReference>
<gene>
    <name evidence="3" type="ordered locus">Bphy_3512</name>
</gene>
<sequence>MTQTLDQTAIQAAAEALRNARATCTPIDPISTRYGISGLEAAYAVAEANTTTLTDAGRRIVGKKIGLTSVAVQQQLGVDQPDFGVLFDDMEYLDGDEIPVSRLLQPKIEAEVAFVVGRDIDDEAPSYGRVLSSLAYALPALEIVDSAIADWRITLEDTVADNASCGLYVLGHQPVALGQLSLDELGMSMTRHGKIVSTGSGAACLGHPLRAVYWLACTMGRRGKKLRAGDVILSGALGAMVPLGRADAIHAQIGALGSVSCRIAGGEDR</sequence>
<organism evidence="3 4">
    <name type="scientific">Paraburkholderia phymatum (strain DSM 17167 / CIP 108236 / LMG 21445 / STM815)</name>
    <name type="common">Burkholderia phymatum</name>
    <dbReference type="NCBI Taxonomy" id="391038"/>
    <lineage>
        <taxon>Bacteria</taxon>
        <taxon>Pseudomonadati</taxon>
        <taxon>Pseudomonadota</taxon>
        <taxon>Betaproteobacteria</taxon>
        <taxon>Burkholderiales</taxon>
        <taxon>Burkholderiaceae</taxon>
        <taxon>Paraburkholderia</taxon>
    </lineage>
</organism>
<keyword evidence="1 3" id="KW-0456">Lyase</keyword>
<dbReference type="PANTHER" id="PTHR30143:SF0">
    <property type="entry name" value="2-KETO-4-PENTENOATE HYDRATASE"/>
    <property type="match status" value="1"/>
</dbReference>
<evidence type="ECO:0000259" key="2">
    <source>
        <dbReference type="Pfam" id="PF01557"/>
    </source>
</evidence>
<dbReference type="InterPro" id="IPR011234">
    <property type="entry name" value="Fumarylacetoacetase-like_C"/>
</dbReference>
<dbReference type="Pfam" id="PF01557">
    <property type="entry name" value="FAA_hydrolase"/>
    <property type="match status" value="1"/>
</dbReference>
<dbReference type="OrthoDB" id="9792137at2"/>
<dbReference type="STRING" id="391038.Bphy_3512"/>
<dbReference type="Gene3D" id="3.90.850.10">
    <property type="entry name" value="Fumarylacetoacetase-like, C-terminal domain"/>
    <property type="match status" value="1"/>
</dbReference>
<dbReference type="RefSeq" id="WP_012402834.1">
    <property type="nucleotide sequence ID" value="NC_010623.1"/>
</dbReference>
<dbReference type="InterPro" id="IPR050772">
    <property type="entry name" value="Hydratase-Decarb/MhpD_sf"/>
</dbReference>